<proteinExistence type="predicted"/>
<dbReference type="EMBL" id="CP012154">
    <property type="protein sequence ID" value="AKS41354.1"/>
    <property type="molecule type" value="Genomic_DNA"/>
</dbReference>
<organism evidence="1 2">
    <name type="scientific">Wenzhouxiangella marina</name>
    <dbReference type="NCBI Taxonomy" id="1579979"/>
    <lineage>
        <taxon>Bacteria</taxon>
        <taxon>Pseudomonadati</taxon>
        <taxon>Pseudomonadota</taxon>
        <taxon>Gammaproteobacteria</taxon>
        <taxon>Chromatiales</taxon>
        <taxon>Wenzhouxiangellaceae</taxon>
        <taxon>Wenzhouxiangella</taxon>
    </lineage>
</organism>
<accession>A0A0K0XUG3</accession>
<evidence type="ECO:0000313" key="1">
    <source>
        <dbReference type="EMBL" id="AKS41354.1"/>
    </source>
</evidence>
<dbReference type="Proteomes" id="UP000066624">
    <property type="component" value="Chromosome"/>
</dbReference>
<reference evidence="1 2" key="1">
    <citation type="submission" date="2015-07" db="EMBL/GenBank/DDBJ databases">
        <authorList>
            <person name="Noorani M."/>
        </authorList>
    </citation>
    <scope>NUCLEOTIDE SEQUENCE [LARGE SCALE GENOMIC DNA]</scope>
    <source>
        <strain evidence="1 2">KCTC 42284</strain>
    </source>
</reference>
<dbReference type="KEGG" id="wma:WM2015_974"/>
<evidence type="ECO:0000313" key="2">
    <source>
        <dbReference type="Proteomes" id="UP000066624"/>
    </source>
</evidence>
<gene>
    <name evidence="1" type="ORF">WM2015_974</name>
</gene>
<name>A0A0K0XUG3_9GAMM</name>
<protein>
    <submittedName>
        <fullName evidence="1">Uncharacterized protein</fullName>
    </submittedName>
</protein>
<dbReference type="RefSeq" id="WP_049724994.1">
    <property type="nucleotide sequence ID" value="NZ_CP012154.1"/>
</dbReference>
<keyword evidence="2" id="KW-1185">Reference proteome</keyword>
<sequence>MAINNTFGRIATSLLGALLTTGLNASVQPIDANSLPITLPPTSAYGLNFDVFETSGLRYQIRYTSEFGGTYRLGGLLLGFSETTEFLSCDNPDPQPGEPDSALFELASGQSIDNGLEDGICTFSSELSAGAINPGTFTGSNAFVGLRITTGAQAFFGYLQLRINGAGELELLGGAIEDSPDTAIETANSLDAIFSDRFGGASLTGLPAIASAIRLPHDPQFSLSVWLRDEPGADFEISAGAVVGEYQLDPGEGPGLERVLADPGASNRAIAVASGTLIDNGLVDGNPNQAWIASTRLVGTDFSAPEVFLPVRFTIIENFNFGYLGLQITANGDLLIRSGDWNPVSNQAITTP</sequence>
<dbReference type="STRING" id="1579979.WM2015_974"/>
<dbReference type="AlphaFoldDB" id="A0A0K0XUG3"/>